<keyword evidence="6 8" id="KW-1133">Transmembrane helix</keyword>
<comment type="similarity">
    <text evidence="2 8">Belongs to the major facilitator superfamily. Bcr/CmlA family.</text>
</comment>
<evidence type="ECO:0000313" key="11">
    <source>
        <dbReference type="EMBL" id="NVI08219.1"/>
    </source>
</evidence>
<keyword evidence="3 8" id="KW-0813">Transport</keyword>
<feature type="transmembrane region" description="Helical" evidence="8">
    <location>
        <begin position="126"/>
        <end position="145"/>
    </location>
</feature>
<accession>A0ABX2NUV3</accession>
<gene>
    <name evidence="11" type="ORF">FSB64_31610</name>
</gene>
<feature type="transmembrane region" description="Helical" evidence="8">
    <location>
        <begin position="94"/>
        <end position="114"/>
    </location>
</feature>
<dbReference type="SUPFAM" id="SSF103473">
    <property type="entry name" value="MFS general substrate transporter"/>
    <property type="match status" value="1"/>
</dbReference>
<feature type="transmembrane region" description="Helical" evidence="8">
    <location>
        <begin position="397"/>
        <end position="417"/>
    </location>
</feature>
<feature type="transmembrane region" description="Helical" evidence="8">
    <location>
        <begin position="423"/>
        <end position="442"/>
    </location>
</feature>
<keyword evidence="4" id="KW-1003">Cell membrane</keyword>
<evidence type="ECO:0000256" key="5">
    <source>
        <dbReference type="ARBA" id="ARBA00022692"/>
    </source>
</evidence>
<dbReference type="NCBIfam" id="TIGR00710">
    <property type="entry name" value="efflux_Bcr_CflA"/>
    <property type="match status" value="1"/>
</dbReference>
<comment type="subcellular location">
    <subcellularLocation>
        <location evidence="8">Cell inner membrane</location>
        <topology evidence="8">Multi-pass membrane protein</topology>
    </subcellularLocation>
    <subcellularLocation>
        <location evidence="1">Cell membrane</location>
        <topology evidence="1">Multi-pass membrane protein</topology>
    </subcellularLocation>
</comment>
<dbReference type="EMBL" id="VOMC01000044">
    <property type="protein sequence ID" value="NVI08219.1"/>
    <property type="molecule type" value="Genomic_DNA"/>
</dbReference>
<evidence type="ECO:0000256" key="6">
    <source>
        <dbReference type="ARBA" id="ARBA00022989"/>
    </source>
</evidence>
<dbReference type="PROSITE" id="PS50850">
    <property type="entry name" value="MFS"/>
    <property type="match status" value="1"/>
</dbReference>
<dbReference type="InterPro" id="IPR036259">
    <property type="entry name" value="MFS_trans_sf"/>
</dbReference>
<reference evidence="11 12" key="1">
    <citation type="submission" date="2019-08" db="EMBL/GenBank/DDBJ databases">
        <title>Paraburkholderia simonii sp. nov. and P. youngii sp. nov. Brazilian and Mexican Mimosa-associated rhizobia.</title>
        <authorList>
            <person name="Mavima L."/>
            <person name="Beukes C.W."/>
            <person name="Palmer M."/>
            <person name="De Meyer S.E."/>
            <person name="James E.K."/>
            <person name="Maluk M."/>
            <person name="Avontuur J.R."/>
            <person name="Chan W.Y."/>
            <person name="Venter S.N."/>
            <person name="Steenkamp E.T."/>
        </authorList>
    </citation>
    <scope>NUCLEOTIDE SEQUENCE [LARGE SCALE GENOMIC DNA]</scope>
    <source>
        <strain evidence="11 12">JPY454</strain>
    </source>
</reference>
<dbReference type="RefSeq" id="WP_176368985.1">
    <property type="nucleotide sequence ID" value="NZ_VOMC01000044.1"/>
</dbReference>
<comment type="caution">
    <text evidence="11">The sequence shown here is derived from an EMBL/GenBank/DDBJ whole genome shotgun (WGS) entry which is preliminary data.</text>
</comment>
<feature type="transmembrane region" description="Helical" evidence="8">
    <location>
        <begin position="151"/>
        <end position="176"/>
    </location>
</feature>
<evidence type="ECO:0000259" key="10">
    <source>
        <dbReference type="PROSITE" id="PS50850"/>
    </source>
</evidence>
<feature type="transmembrane region" description="Helical" evidence="8">
    <location>
        <begin position="291"/>
        <end position="316"/>
    </location>
</feature>
<feature type="transmembrane region" description="Helical" evidence="8">
    <location>
        <begin position="215"/>
        <end position="234"/>
    </location>
</feature>
<evidence type="ECO:0000256" key="7">
    <source>
        <dbReference type="ARBA" id="ARBA00023136"/>
    </source>
</evidence>
<keyword evidence="5 8" id="KW-0812">Transmembrane</keyword>
<dbReference type="Gene3D" id="1.20.1720.10">
    <property type="entry name" value="Multidrug resistance protein D"/>
    <property type="match status" value="1"/>
</dbReference>
<evidence type="ECO:0000256" key="9">
    <source>
        <dbReference type="SAM" id="MobiDB-lite"/>
    </source>
</evidence>
<dbReference type="PANTHER" id="PTHR23502">
    <property type="entry name" value="MAJOR FACILITATOR SUPERFAMILY"/>
    <property type="match status" value="1"/>
</dbReference>
<name>A0ABX2NUV3_9BURK</name>
<dbReference type="InterPro" id="IPR004812">
    <property type="entry name" value="Efflux_drug-R_Bcr/CmlA"/>
</dbReference>
<keyword evidence="12" id="KW-1185">Reference proteome</keyword>
<evidence type="ECO:0000256" key="4">
    <source>
        <dbReference type="ARBA" id="ARBA00022475"/>
    </source>
</evidence>
<dbReference type="Proteomes" id="UP000821598">
    <property type="component" value="Unassembled WGS sequence"/>
</dbReference>
<evidence type="ECO:0000256" key="8">
    <source>
        <dbReference type="RuleBase" id="RU365088"/>
    </source>
</evidence>
<evidence type="ECO:0000313" key="12">
    <source>
        <dbReference type="Proteomes" id="UP000821598"/>
    </source>
</evidence>
<dbReference type="Pfam" id="PF07690">
    <property type="entry name" value="MFS_1"/>
    <property type="match status" value="1"/>
</dbReference>
<evidence type="ECO:0000256" key="1">
    <source>
        <dbReference type="ARBA" id="ARBA00004651"/>
    </source>
</evidence>
<feature type="transmembrane region" description="Helical" evidence="8">
    <location>
        <begin position="57"/>
        <end position="74"/>
    </location>
</feature>
<feature type="transmembrane region" description="Helical" evidence="8">
    <location>
        <begin position="355"/>
        <end position="376"/>
    </location>
</feature>
<protein>
    <recommendedName>
        <fullName evidence="8">Bcr/CflA family efflux transporter</fullName>
    </recommendedName>
</protein>
<dbReference type="PANTHER" id="PTHR23502:SF132">
    <property type="entry name" value="POLYAMINE TRANSPORTER 2-RELATED"/>
    <property type="match status" value="1"/>
</dbReference>
<evidence type="ECO:0000256" key="3">
    <source>
        <dbReference type="ARBA" id="ARBA00022448"/>
    </source>
</evidence>
<feature type="domain" description="Major facilitator superfamily (MFS) profile" evidence="10">
    <location>
        <begin position="60"/>
        <end position="445"/>
    </location>
</feature>
<feature type="transmembrane region" description="Helical" evidence="8">
    <location>
        <begin position="188"/>
        <end position="209"/>
    </location>
</feature>
<dbReference type="CDD" id="cd17320">
    <property type="entry name" value="MFS_MdfA_MDR_like"/>
    <property type="match status" value="1"/>
</dbReference>
<sequence length="503" mass="51735">MVRDFAEHRCGARYHLYPVARSDAHFLCPCIVKRYNHCITMQYTLALFSSRTMRRSSPLFIIMLGLLSALPPFGTDAGLPGLPSLQATFSVDAVTATHTLTLFLLGFSLGPVLFGPLSDQFGRKPVMLFGVALFTVAGLGCAKAPSMDALLALRVVQGVGAGAAAALPAAIVRDVFHGDAALSRQSYVALVNAVAPLIAPLAGAALLALGDWRSIYQALAVVGASLFFLCAFGYRETAPARGTTSRGSGVLQAALLSYKRVLSNPRYVLSTAMLASTFGTMFAYITGSSSVFMTMSGASSTAYGALFALTACGTICGATANGRLAARYGAGSLLAVGVTGNLIAGGLLLGAGCLGVHSIAVVAACVVASNFSAGIVMPNVTYEALKEVPTVAGSASALQRALQMVVGAASGALLGVFSGNRLVVMAAVMTVFAAITLCLFLLRRGSESTPLSASAGHPPTTLDCDRSRDTASDRLPELTVAVEPAPRKATAEPVGANTGNLHE</sequence>
<evidence type="ECO:0000256" key="2">
    <source>
        <dbReference type="ARBA" id="ARBA00006236"/>
    </source>
</evidence>
<feature type="region of interest" description="Disordered" evidence="9">
    <location>
        <begin position="449"/>
        <end position="503"/>
    </location>
</feature>
<dbReference type="InterPro" id="IPR020846">
    <property type="entry name" value="MFS_dom"/>
</dbReference>
<keyword evidence="8" id="KW-0997">Cell inner membrane</keyword>
<keyword evidence="7 8" id="KW-0472">Membrane</keyword>
<organism evidence="11 12">
    <name type="scientific">Paraburkholderia youngii</name>
    <dbReference type="NCBI Taxonomy" id="2782701"/>
    <lineage>
        <taxon>Bacteria</taxon>
        <taxon>Pseudomonadati</taxon>
        <taxon>Pseudomonadota</taxon>
        <taxon>Betaproteobacteria</taxon>
        <taxon>Burkholderiales</taxon>
        <taxon>Burkholderiaceae</taxon>
        <taxon>Paraburkholderia</taxon>
    </lineage>
</organism>
<dbReference type="InterPro" id="IPR011701">
    <property type="entry name" value="MFS"/>
</dbReference>
<feature type="compositionally biased region" description="Basic and acidic residues" evidence="9">
    <location>
        <begin position="463"/>
        <end position="476"/>
    </location>
</feature>
<proteinExistence type="inferred from homology"/>
<feature type="transmembrane region" description="Helical" evidence="8">
    <location>
        <begin position="328"/>
        <end position="349"/>
    </location>
</feature>
<feature type="transmembrane region" description="Helical" evidence="8">
    <location>
        <begin position="267"/>
        <end position="285"/>
    </location>
</feature>